<dbReference type="InterPro" id="IPR023198">
    <property type="entry name" value="PGP-like_dom2"/>
</dbReference>
<protein>
    <recommendedName>
        <fullName evidence="4">2-haloacid dehalogenase</fullName>
    </recommendedName>
</protein>
<accession>W9YMB0</accession>
<dbReference type="GO" id="GO:0016787">
    <property type="term" value="F:hydrolase activity"/>
    <property type="evidence" value="ECO:0007669"/>
    <property type="project" value="UniProtKB-KW"/>
</dbReference>
<proteinExistence type="predicted"/>
<dbReference type="Pfam" id="PF00702">
    <property type="entry name" value="Hydrolase"/>
    <property type="match status" value="1"/>
</dbReference>
<evidence type="ECO:0000313" key="2">
    <source>
        <dbReference type="EMBL" id="EXJ83389.1"/>
    </source>
</evidence>
<dbReference type="InterPro" id="IPR036412">
    <property type="entry name" value="HAD-like_sf"/>
</dbReference>
<dbReference type="eggNOG" id="ENOG502S2N3">
    <property type="taxonomic scope" value="Eukaryota"/>
</dbReference>
<dbReference type="AlphaFoldDB" id="W9YMB0"/>
<dbReference type="GeneID" id="19161874"/>
<evidence type="ECO:0000313" key="3">
    <source>
        <dbReference type="Proteomes" id="UP000019484"/>
    </source>
</evidence>
<dbReference type="Gene3D" id="1.10.150.240">
    <property type="entry name" value="Putative phosphatase, domain 2"/>
    <property type="match status" value="1"/>
</dbReference>
<sequence length="273" mass="30194">MATANKHVVFDIVGESRAINDKLLIPSRPQRCKTSLAERMLVLGTCISFDNFHKALEARLGPKLNPIGIGARCFGYAWAEAAEREYTYLSLSGSYKPVFQVMRSIFYRTLGQVGVSEPRKLCSDEDVDFLLNAYRGLSAREGLAECFSKLRNAGFTVWAFTAGDRQRVSNYLKQGGVEVPPENFVTCDDIGIGKPAPECYKYMLSKLDKEGLEAWFAAAHMWDVAAARRSGFIGAWVAAFEKEPCQDIFGDMDVMAETLPEMADGIIAASAKK</sequence>
<dbReference type="RefSeq" id="XP_007726075.1">
    <property type="nucleotide sequence ID" value="XM_007727885.1"/>
</dbReference>
<dbReference type="SUPFAM" id="SSF56784">
    <property type="entry name" value="HAD-like"/>
    <property type="match status" value="1"/>
</dbReference>
<evidence type="ECO:0000256" key="1">
    <source>
        <dbReference type="ARBA" id="ARBA00022801"/>
    </source>
</evidence>
<dbReference type="InterPro" id="IPR023214">
    <property type="entry name" value="HAD_sf"/>
</dbReference>
<dbReference type="InterPro" id="IPR051540">
    <property type="entry name" value="S-2-haloacid_dehalogenase"/>
</dbReference>
<dbReference type="PANTHER" id="PTHR43316">
    <property type="entry name" value="HYDROLASE, HALOACID DELAHOGENASE-RELATED"/>
    <property type="match status" value="1"/>
</dbReference>
<gene>
    <name evidence="2" type="ORF">A1O1_07011</name>
</gene>
<keyword evidence="3" id="KW-1185">Reference proteome</keyword>
<dbReference type="HOGENOM" id="CLU_045011_2_0_1"/>
<dbReference type="STRING" id="1182541.W9YMB0"/>
<name>W9YMB0_9EURO</name>
<dbReference type="Proteomes" id="UP000019484">
    <property type="component" value="Unassembled WGS sequence"/>
</dbReference>
<dbReference type="Gene3D" id="3.40.50.1000">
    <property type="entry name" value="HAD superfamily/HAD-like"/>
    <property type="match status" value="1"/>
</dbReference>
<dbReference type="PANTHER" id="PTHR43316:SF4">
    <property type="entry name" value="ACID DEHALOGENASE, PUTATIVE (AFU_ORTHOLOGUE AFUA_8G05870)-RELATED"/>
    <property type="match status" value="1"/>
</dbReference>
<comment type="caution">
    <text evidence="2">The sequence shown here is derived from an EMBL/GenBank/DDBJ whole genome shotgun (WGS) entry which is preliminary data.</text>
</comment>
<reference evidence="2 3" key="1">
    <citation type="submission" date="2013-03" db="EMBL/GenBank/DDBJ databases">
        <title>The Genome Sequence of Capronia coronata CBS 617.96.</title>
        <authorList>
            <consortium name="The Broad Institute Genomics Platform"/>
            <person name="Cuomo C."/>
            <person name="de Hoog S."/>
            <person name="Gorbushina A."/>
            <person name="Walker B."/>
            <person name="Young S.K."/>
            <person name="Zeng Q."/>
            <person name="Gargeya S."/>
            <person name="Fitzgerald M."/>
            <person name="Haas B."/>
            <person name="Abouelleil A."/>
            <person name="Allen A.W."/>
            <person name="Alvarado L."/>
            <person name="Arachchi H.M."/>
            <person name="Berlin A.M."/>
            <person name="Chapman S.B."/>
            <person name="Gainer-Dewar J."/>
            <person name="Goldberg J."/>
            <person name="Griggs A."/>
            <person name="Gujja S."/>
            <person name="Hansen M."/>
            <person name="Howarth C."/>
            <person name="Imamovic A."/>
            <person name="Ireland A."/>
            <person name="Larimer J."/>
            <person name="McCowan C."/>
            <person name="Murphy C."/>
            <person name="Pearson M."/>
            <person name="Poon T.W."/>
            <person name="Priest M."/>
            <person name="Roberts A."/>
            <person name="Saif S."/>
            <person name="Shea T."/>
            <person name="Sisk P."/>
            <person name="Sykes S."/>
            <person name="Wortman J."/>
            <person name="Nusbaum C."/>
            <person name="Birren B."/>
        </authorList>
    </citation>
    <scope>NUCLEOTIDE SEQUENCE [LARGE SCALE GENOMIC DNA]</scope>
    <source>
        <strain evidence="2 3">CBS 617.96</strain>
    </source>
</reference>
<keyword evidence="1" id="KW-0378">Hydrolase</keyword>
<dbReference type="EMBL" id="AMWN01000006">
    <property type="protein sequence ID" value="EXJ83389.1"/>
    <property type="molecule type" value="Genomic_DNA"/>
</dbReference>
<dbReference type="OrthoDB" id="2363873at2759"/>
<organism evidence="2 3">
    <name type="scientific">Capronia coronata CBS 617.96</name>
    <dbReference type="NCBI Taxonomy" id="1182541"/>
    <lineage>
        <taxon>Eukaryota</taxon>
        <taxon>Fungi</taxon>
        <taxon>Dikarya</taxon>
        <taxon>Ascomycota</taxon>
        <taxon>Pezizomycotina</taxon>
        <taxon>Eurotiomycetes</taxon>
        <taxon>Chaetothyriomycetidae</taxon>
        <taxon>Chaetothyriales</taxon>
        <taxon>Herpotrichiellaceae</taxon>
        <taxon>Capronia</taxon>
    </lineage>
</organism>
<evidence type="ECO:0008006" key="4">
    <source>
        <dbReference type="Google" id="ProtNLM"/>
    </source>
</evidence>